<feature type="region of interest" description="Disordered" evidence="3">
    <location>
        <begin position="27"/>
        <end position="83"/>
    </location>
</feature>
<dbReference type="Gene3D" id="1.10.443.10">
    <property type="entry name" value="Intergrase catalytic core"/>
    <property type="match status" value="1"/>
</dbReference>
<dbReference type="PANTHER" id="PTHR35617">
    <property type="entry name" value="PHAGE_INTEGRASE DOMAIN-CONTAINING PROTEIN"/>
    <property type="match status" value="1"/>
</dbReference>
<keyword evidence="2" id="KW-0233">DNA recombination</keyword>
<dbReference type="InterPro" id="IPR013762">
    <property type="entry name" value="Integrase-like_cat_sf"/>
</dbReference>
<evidence type="ECO:0000313" key="4">
    <source>
        <dbReference type="EMBL" id="CAG6627417.1"/>
    </source>
</evidence>
<dbReference type="PANTHER" id="PTHR35617:SF3">
    <property type="entry name" value="CORE-BINDING (CB) DOMAIN-CONTAINING PROTEIN"/>
    <property type="match status" value="1"/>
</dbReference>
<feature type="region of interest" description="Disordered" evidence="3">
    <location>
        <begin position="378"/>
        <end position="400"/>
    </location>
</feature>
<dbReference type="GO" id="GO:0015074">
    <property type="term" value="P:DNA integration"/>
    <property type="evidence" value="ECO:0007669"/>
    <property type="project" value="InterPro"/>
</dbReference>
<feature type="region of interest" description="Disordered" evidence="3">
    <location>
        <begin position="412"/>
        <end position="455"/>
    </location>
</feature>
<dbReference type="EMBL" id="HBUF01065285">
    <property type="protein sequence ID" value="CAG6627420.1"/>
    <property type="molecule type" value="Transcribed_RNA"/>
</dbReference>
<protein>
    <recommendedName>
        <fullName evidence="5">Tyr recombinase domain-containing protein</fullName>
    </recommendedName>
</protein>
<proteinExistence type="predicted"/>
<dbReference type="GO" id="GO:0003677">
    <property type="term" value="F:DNA binding"/>
    <property type="evidence" value="ECO:0007669"/>
    <property type="project" value="UniProtKB-KW"/>
</dbReference>
<dbReference type="GO" id="GO:0006310">
    <property type="term" value="P:DNA recombination"/>
    <property type="evidence" value="ECO:0007669"/>
    <property type="project" value="UniProtKB-KW"/>
</dbReference>
<feature type="compositionally biased region" description="Low complexity" evidence="3">
    <location>
        <begin position="137"/>
        <end position="170"/>
    </location>
</feature>
<keyword evidence="1" id="KW-0238">DNA-binding</keyword>
<feature type="compositionally biased region" description="Low complexity" evidence="3">
    <location>
        <begin position="380"/>
        <end position="393"/>
    </location>
</feature>
<evidence type="ECO:0000256" key="2">
    <source>
        <dbReference type="ARBA" id="ARBA00023172"/>
    </source>
</evidence>
<evidence type="ECO:0000256" key="1">
    <source>
        <dbReference type="ARBA" id="ARBA00023125"/>
    </source>
</evidence>
<dbReference type="InterPro" id="IPR011010">
    <property type="entry name" value="DNA_brk_join_enz"/>
</dbReference>
<dbReference type="AlphaFoldDB" id="A0A8D8Q9G0"/>
<feature type="region of interest" description="Disordered" evidence="3">
    <location>
        <begin position="137"/>
        <end position="171"/>
    </location>
</feature>
<dbReference type="InterPro" id="IPR010998">
    <property type="entry name" value="Integrase_recombinase_N"/>
</dbReference>
<organism evidence="4">
    <name type="scientific">Cacopsylla melanoneura</name>
    <dbReference type="NCBI Taxonomy" id="428564"/>
    <lineage>
        <taxon>Eukaryota</taxon>
        <taxon>Metazoa</taxon>
        <taxon>Ecdysozoa</taxon>
        <taxon>Arthropoda</taxon>
        <taxon>Hexapoda</taxon>
        <taxon>Insecta</taxon>
        <taxon>Pterygota</taxon>
        <taxon>Neoptera</taxon>
        <taxon>Paraneoptera</taxon>
        <taxon>Hemiptera</taxon>
        <taxon>Sternorrhyncha</taxon>
        <taxon>Psylloidea</taxon>
        <taxon>Psyllidae</taxon>
        <taxon>Psyllinae</taxon>
        <taxon>Cacopsylla</taxon>
    </lineage>
</organism>
<sequence>MDMSSLWTRLCPPGICSALELGGLDNEKERDSHTGVSGRLSLSCARSLSPPDANRLDSESVGSPRLGCEPGEVDPDSNSEDRLPRYILGHSAAPHFPSIQQSFSVGTATSEVYPLSPLESEVSSEYNRFVEFRGVHSSLGPSSSEGDSDSQSLPTSSVPSSPSSHSLSSPVRVEMVPLQSEGSCSPSSSHRPDLYVHRCLGRGLGSCVGERLYSRSMDSEAALLAYQPERVVCGSEGDSILPQSGGEPLSSSTVRQQDCCGLHSQTRGAPLSYSPERNKEVTVSDIQAEHSYHSSLHTGKVQLSRRRSLSASSSPRLACSSTVDQVSVPPLGSAGHRPICDLSVESRPALCVVRSSRQTGGLHRCVFQGLEGLEARLGFPSSSPSSTSAPSFESSDRSVYSGSPAVAENFLAGRPQVSSNSSPVRCSRPSFTGDRLVNRPSASSGREPDVGDLADTGWNRQVEGWSETEKCLLTAAWRPSTRSTYRKPWSRWVSWASSNNLNISNPLPKDLAKFLAHLFSEKKFSLSSILLHKSVVATMSDPDKSASLSSHPIVSKMIKGIGASQPPKPVRTIWNVSDLRSWMESFTPSLSSYFEVARHLALLLLLLSGRRVHDLTLLQIDSSHLQCSPEFIIFWPAFGSKTDSTSFQQSGWRFSTTSVSNTWNVAYWTNVLLSLRSARCGSLNLAHLFITSRGNVRPASRTIIAGWVSSALSAAGIPFPAGSIRSAVNSSLARANLPLDMILSRGNWRSADTFLKHYYRPLAVSGSANQPDTCEGFSPVP</sequence>
<dbReference type="SUPFAM" id="SSF56349">
    <property type="entry name" value="DNA breaking-rejoining enzymes"/>
    <property type="match status" value="1"/>
</dbReference>
<name>A0A8D8Q9G0_9HEMI</name>
<dbReference type="EMBL" id="HBUF01405394">
    <property type="protein sequence ID" value="CAG6737937.1"/>
    <property type="molecule type" value="Transcribed_RNA"/>
</dbReference>
<evidence type="ECO:0008006" key="5">
    <source>
        <dbReference type="Google" id="ProtNLM"/>
    </source>
</evidence>
<dbReference type="EMBL" id="HBUF01065284">
    <property type="protein sequence ID" value="CAG6627417.1"/>
    <property type="molecule type" value="Transcribed_RNA"/>
</dbReference>
<dbReference type="EMBL" id="HBUF01405393">
    <property type="protein sequence ID" value="CAG6737934.1"/>
    <property type="molecule type" value="Transcribed_RNA"/>
</dbReference>
<reference evidence="4" key="1">
    <citation type="submission" date="2021-05" db="EMBL/GenBank/DDBJ databases">
        <authorList>
            <person name="Alioto T."/>
            <person name="Alioto T."/>
            <person name="Gomez Garrido J."/>
        </authorList>
    </citation>
    <scope>NUCLEOTIDE SEQUENCE</scope>
</reference>
<accession>A0A8D8Q9G0</accession>
<dbReference type="Gene3D" id="1.10.150.130">
    <property type="match status" value="1"/>
</dbReference>
<dbReference type="EMBL" id="HBUF01566143">
    <property type="protein sequence ID" value="CAG6764573.1"/>
    <property type="molecule type" value="Transcribed_RNA"/>
</dbReference>
<dbReference type="EMBL" id="HBUF01566144">
    <property type="protein sequence ID" value="CAG6764576.1"/>
    <property type="molecule type" value="Transcribed_RNA"/>
</dbReference>
<evidence type="ECO:0000256" key="3">
    <source>
        <dbReference type="SAM" id="MobiDB-lite"/>
    </source>
</evidence>